<evidence type="ECO:0000313" key="5">
    <source>
        <dbReference type="EMBL" id="UXX81230.1"/>
    </source>
</evidence>
<dbReference type="RefSeq" id="WP_263052954.1">
    <property type="nucleotide sequence ID" value="NZ_CP106735.1"/>
</dbReference>
<evidence type="ECO:0000256" key="3">
    <source>
        <dbReference type="SAM" id="Phobius"/>
    </source>
</evidence>
<dbReference type="InterPro" id="IPR003660">
    <property type="entry name" value="HAMP_dom"/>
</dbReference>
<dbReference type="Gene3D" id="6.10.340.10">
    <property type="match status" value="1"/>
</dbReference>
<dbReference type="PANTHER" id="PTHR43156">
    <property type="entry name" value="STAGE II SPORULATION PROTEIN E-RELATED"/>
    <property type="match status" value="1"/>
</dbReference>
<sequence length="658" mass="75566">MNLYLKFVLLGLSLVIFTSATIFLFVNNTVEKNLSESILSEHSQKAEISINNIDRFIYERLNDVKNFAKLPVFRQEATDLSEVNRTLSEISHANELYYSFSYFDMDRYRLADSKGLSVGKQHGLRLYWTHINDNTEAIMDISKSESVGRVVLHFASVVRNYANQPIGVFVGRVLIENLYAVISDQSQGVESNQQVKMDLLDGNLNILYSNHEPEKVLIAKYPDVIPEDILIQKKKEGRFSTEDNLYFYHRQEGYLSFPGKDWLFIINTSKDHAFASLSEMRSTILMVGIVILLISSGLTVYMARVISNPLKKLRSAAVEISKGNYDVMIEGNNKDEIGYLIRQFNVTSQKLKTKETNEKKITQQLMEKNQEIQQHQNKIITQAKAINRAYKEIKTQHTMVHSSLNYAEKIQNAILPDEKLLAEFFQDYFVYYKPKDIVSGDFYWFKHVQNNTGNHLIIACADCSGHGVPGAFLSMLGINALNNAIQYTTDYNPSALLAKVNNDIISTLSQEFSQNEAVQEGMEMAICSIDLTYNVMKYAGAGIPLLLYKDKEWTLTRGNKLLLGRNFSNDSLEEQKIEQHTFNLSNNDTFYLYSDGFKDQIGGKEHKKYLPKRFRMYLGMIVQKAMMIQKNLLDKELHEWKQDTPQTDDMLVMGFRIK</sequence>
<feature type="transmembrane region" description="Helical" evidence="3">
    <location>
        <begin position="284"/>
        <end position="306"/>
    </location>
</feature>
<protein>
    <submittedName>
        <fullName evidence="5">SpoIIE family protein phosphatase</fullName>
    </submittedName>
</protein>
<keyword evidence="3" id="KW-0812">Transmembrane</keyword>
<dbReference type="Pfam" id="PF00672">
    <property type="entry name" value="HAMP"/>
    <property type="match status" value="1"/>
</dbReference>
<evidence type="ECO:0000313" key="6">
    <source>
        <dbReference type="Proteomes" id="UP001062165"/>
    </source>
</evidence>
<gene>
    <name evidence="5" type="ORF">N7E81_08990</name>
</gene>
<dbReference type="SMART" id="SM00304">
    <property type="entry name" value="HAMP"/>
    <property type="match status" value="1"/>
</dbReference>
<accession>A0ABY6DBL8</accession>
<dbReference type="PROSITE" id="PS50885">
    <property type="entry name" value="HAMP"/>
    <property type="match status" value="1"/>
</dbReference>
<keyword evidence="2" id="KW-0175">Coiled coil</keyword>
<feature type="coiled-coil region" evidence="2">
    <location>
        <begin position="351"/>
        <end position="378"/>
    </location>
</feature>
<dbReference type="EMBL" id="CP106735">
    <property type="protein sequence ID" value="UXX81230.1"/>
    <property type="molecule type" value="Genomic_DNA"/>
</dbReference>
<feature type="domain" description="HAMP" evidence="4">
    <location>
        <begin position="304"/>
        <end position="356"/>
    </location>
</feature>
<dbReference type="Proteomes" id="UP001062165">
    <property type="component" value="Chromosome"/>
</dbReference>
<dbReference type="CDD" id="cd06225">
    <property type="entry name" value="HAMP"/>
    <property type="match status" value="1"/>
</dbReference>
<dbReference type="Pfam" id="PF07228">
    <property type="entry name" value="SpoIIE"/>
    <property type="match status" value="1"/>
</dbReference>
<keyword evidence="3" id="KW-0472">Membrane</keyword>
<keyword evidence="6" id="KW-1185">Reference proteome</keyword>
<keyword evidence="3" id="KW-1133">Transmembrane helix</keyword>
<evidence type="ECO:0000259" key="4">
    <source>
        <dbReference type="PROSITE" id="PS50885"/>
    </source>
</evidence>
<evidence type="ECO:0000256" key="1">
    <source>
        <dbReference type="ARBA" id="ARBA00022801"/>
    </source>
</evidence>
<keyword evidence="1" id="KW-0378">Hydrolase</keyword>
<dbReference type="InterPro" id="IPR001932">
    <property type="entry name" value="PPM-type_phosphatase-like_dom"/>
</dbReference>
<dbReference type="Gene3D" id="3.60.40.10">
    <property type="entry name" value="PPM-type phosphatase domain"/>
    <property type="match status" value="1"/>
</dbReference>
<name>A0ABY6DBL8_9BACT</name>
<organism evidence="5 6">
    <name type="scientific">Reichenbachiella carrageenanivorans</name>
    <dbReference type="NCBI Taxonomy" id="2979869"/>
    <lineage>
        <taxon>Bacteria</taxon>
        <taxon>Pseudomonadati</taxon>
        <taxon>Bacteroidota</taxon>
        <taxon>Cytophagia</taxon>
        <taxon>Cytophagales</taxon>
        <taxon>Reichenbachiellaceae</taxon>
        <taxon>Reichenbachiella</taxon>
    </lineage>
</organism>
<dbReference type="InterPro" id="IPR036457">
    <property type="entry name" value="PPM-type-like_dom_sf"/>
</dbReference>
<dbReference type="SUPFAM" id="SSF158472">
    <property type="entry name" value="HAMP domain-like"/>
    <property type="match status" value="1"/>
</dbReference>
<proteinExistence type="predicted"/>
<reference evidence="5" key="1">
    <citation type="submission" date="2022-10" db="EMBL/GenBank/DDBJ databases">
        <title>Comparative genomics and taxonomic characterization of three novel marine species of genus Reichenbachiella exhibiting antioxidant and polysaccharide degradation activities.</title>
        <authorList>
            <person name="Muhammad N."/>
            <person name="Lee Y.-J."/>
            <person name="Ko J."/>
            <person name="Kim S.-G."/>
        </authorList>
    </citation>
    <scope>NUCLEOTIDE SEQUENCE</scope>
    <source>
        <strain evidence="5">Wsw4-B4</strain>
    </source>
</reference>
<dbReference type="PANTHER" id="PTHR43156:SF9">
    <property type="entry name" value="HAMP DOMAIN-CONTAINING PROTEIN"/>
    <property type="match status" value="1"/>
</dbReference>
<feature type="transmembrane region" description="Helical" evidence="3">
    <location>
        <begin position="7"/>
        <end position="26"/>
    </location>
</feature>
<dbReference type="InterPro" id="IPR052016">
    <property type="entry name" value="Bact_Sigma-Reg"/>
</dbReference>
<evidence type="ECO:0000256" key="2">
    <source>
        <dbReference type="SAM" id="Coils"/>
    </source>
</evidence>